<comment type="function">
    <text evidence="8">Catalyzes the NAD-dependent dehydrogenation (oxidation) of a broad array of hydroxylated polyunsaturated fatty acids (mainly eicosanoids and docosanoids, including prostaglandins, lipoxins and resolvins), yielding their corresponding keto (oxo) metabolites. Decreases the levels of the pro-proliferative prostaglandins such as prostaglandin E2 (whose activity is increased in cancer because of an increase in the expression of cyclooxygenase 2) and generates oxo-fatty acid products that can profoundly influence cell function by abrogating pro-inflammatory cytokine expression. Converts resolvins E1, D1 and D2 to their oxo products, which represents a mode of resolvin inactivation. Resolvin E1 plays important roles during the resolution phase of acute inflammation, while resolvins D1 and D2 have a unique role in obesity-induced adipose inflammation.</text>
</comment>
<dbReference type="InterPro" id="IPR002347">
    <property type="entry name" value="SDR_fam"/>
</dbReference>
<accession>A0ABR3IBN4</accession>
<evidence type="ECO:0000256" key="19">
    <source>
        <dbReference type="ARBA" id="ARBA00048921"/>
    </source>
</evidence>
<comment type="catalytic activity">
    <reaction evidence="13">
        <text>(11R)-hydroxy-(5Z,8Z,12E,14Z)-eicosatetraenoate + NAD(+) = 11-oxo-(5Z,8Z,12E,14Z)-eicosatetraenoate + NADH + H(+)</text>
        <dbReference type="Rhea" id="RHEA:48640"/>
        <dbReference type="ChEBI" id="CHEBI:15378"/>
        <dbReference type="ChEBI" id="CHEBI:57540"/>
        <dbReference type="ChEBI" id="CHEBI:57945"/>
        <dbReference type="ChEBI" id="CHEBI:78836"/>
        <dbReference type="ChEBI" id="CHEBI:90697"/>
    </reaction>
    <physiologicalReaction direction="left-to-right" evidence="13">
        <dbReference type="Rhea" id="RHEA:48641"/>
    </physiologicalReaction>
</comment>
<protein>
    <recommendedName>
        <fullName evidence="5">15-hydroxyprostaglandin dehydrogenase [NAD(+)]</fullName>
        <ecNumber evidence="3">1.1.1.141</ecNumber>
        <ecNumber evidence="4">1.1.1.232</ecNumber>
    </recommendedName>
    <alternativeName>
        <fullName evidence="7">Eicosanoid/docosanoid dehydrogenase [NAD(+)]</fullName>
    </alternativeName>
    <alternativeName>
        <fullName evidence="6">Prostaglandin dehydrogenase 1</fullName>
    </alternativeName>
</protein>
<comment type="catalytic activity">
    <reaction evidence="12">
        <text>15-oxo-(5S,6R)-dihydroxy-(7E,9E,11Z)-eicosatrienoate + NADH + H(+) = (5S,6R,15S)-trihydroxy-(7E,9E,11Z)-eicosatrienoate + NAD(+)</text>
        <dbReference type="Rhea" id="RHEA:41596"/>
        <dbReference type="ChEBI" id="CHEBI:15378"/>
        <dbReference type="ChEBI" id="CHEBI:57540"/>
        <dbReference type="ChEBI" id="CHEBI:57945"/>
        <dbReference type="ChEBI" id="CHEBI:78325"/>
        <dbReference type="ChEBI" id="CHEBI:78329"/>
    </reaction>
    <physiologicalReaction direction="left-to-right" evidence="12">
        <dbReference type="Rhea" id="RHEA:41597"/>
    </physiologicalReaction>
</comment>
<comment type="catalytic activity">
    <reaction evidence="9">
        <text>prostaglandin E1 + NAD(+) = 15-oxoprostaglandin E1 + NADH + H(+)</text>
        <dbReference type="Rhea" id="RHEA:16477"/>
        <dbReference type="ChEBI" id="CHEBI:15378"/>
        <dbReference type="ChEBI" id="CHEBI:57397"/>
        <dbReference type="ChEBI" id="CHEBI:57401"/>
        <dbReference type="ChEBI" id="CHEBI:57540"/>
        <dbReference type="ChEBI" id="CHEBI:57945"/>
    </reaction>
    <physiologicalReaction direction="left-to-right" evidence="9">
        <dbReference type="Rhea" id="RHEA:16478"/>
    </physiologicalReaction>
</comment>
<comment type="catalytic activity">
    <reaction evidence="17">
        <text>prostaglandin A1 + NAD(+) = 15-oxo-prostaglandin A1 + NADH + H(+)</text>
        <dbReference type="Rhea" id="RHEA:41263"/>
        <dbReference type="ChEBI" id="CHEBI:15378"/>
        <dbReference type="ChEBI" id="CHEBI:57398"/>
        <dbReference type="ChEBI" id="CHEBI:57540"/>
        <dbReference type="ChEBI" id="CHEBI:57945"/>
        <dbReference type="ChEBI" id="CHEBI:85072"/>
    </reaction>
    <physiologicalReaction direction="left-to-right" evidence="17">
        <dbReference type="Rhea" id="RHEA:41264"/>
    </physiologicalReaction>
</comment>
<comment type="catalytic activity">
    <reaction evidence="16">
        <text>lipoxin A4 + NAD(+) = 15-oxo-(5S,6R)-dihydroxy-(7E,9E,11Z,13E)-eicosatetraenoate + NADH + H(+)</text>
        <dbReference type="Rhea" id="RHEA:41572"/>
        <dbReference type="ChEBI" id="CHEBI:15378"/>
        <dbReference type="ChEBI" id="CHEBI:57540"/>
        <dbReference type="ChEBI" id="CHEBI:57945"/>
        <dbReference type="ChEBI" id="CHEBI:67026"/>
        <dbReference type="ChEBI" id="CHEBI:78311"/>
    </reaction>
    <physiologicalReaction direction="left-to-right" evidence="16">
        <dbReference type="Rhea" id="RHEA:41573"/>
    </physiologicalReaction>
</comment>
<comment type="catalytic activity">
    <reaction evidence="11">
        <text>14-hydroxy-(4Z,7Z,10Z,12E,16Z,19Z)-docosahexaenoate + NAD(+) = 14-oxo-(4Z,7Z,10Z,12E,16Z,19Z)-docosahexaenoate + NADH + H(+)</text>
        <dbReference type="Rhea" id="RHEA:48952"/>
        <dbReference type="ChEBI" id="CHEBI:15378"/>
        <dbReference type="ChEBI" id="CHEBI:57540"/>
        <dbReference type="ChEBI" id="CHEBI:57945"/>
        <dbReference type="ChEBI" id="CHEBI:90866"/>
        <dbReference type="ChEBI" id="CHEBI:90867"/>
    </reaction>
    <physiologicalReaction direction="left-to-right" evidence="11">
        <dbReference type="Rhea" id="RHEA:48953"/>
    </physiologicalReaction>
</comment>
<evidence type="ECO:0000256" key="2">
    <source>
        <dbReference type="ARBA" id="ARBA00023002"/>
    </source>
</evidence>
<reference evidence="23 24" key="1">
    <citation type="submission" date="2024-06" db="EMBL/GenBank/DDBJ databases">
        <title>A chromosome-level genome assembly of beet webworm, Loxostege sticticalis.</title>
        <authorList>
            <person name="Zhang Y."/>
        </authorList>
    </citation>
    <scope>NUCLEOTIDE SEQUENCE [LARGE SCALE GENOMIC DNA]</scope>
    <source>
        <strain evidence="23">AQ026</strain>
        <tissue evidence="23">Whole body</tissue>
    </source>
</reference>
<evidence type="ECO:0000256" key="1">
    <source>
        <dbReference type="ARBA" id="ARBA00006484"/>
    </source>
</evidence>
<organism evidence="23 24">
    <name type="scientific">Loxostege sticticalis</name>
    <name type="common">Beet webworm moth</name>
    <dbReference type="NCBI Taxonomy" id="481309"/>
    <lineage>
        <taxon>Eukaryota</taxon>
        <taxon>Metazoa</taxon>
        <taxon>Ecdysozoa</taxon>
        <taxon>Arthropoda</taxon>
        <taxon>Hexapoda</taxon>
        <taxon>Insecta</taxon>
        <taxon>Pterygota</taxon>
        <taxon>Neoptera</taxon>
        <taxon>Endopterygota</taxon>
        <taxon>Lepidoptera</taxon>
        <taxon>Glossata</taxon>
        <taxon>Ditrysia</taxon>
        <taxon>Pyraloidea</taxon>
        <taxon>Crambidae</taxon>
        <taxon>Pyraustinae</taxon>
        <taxon>Loxostege</taxon>
    </lineage>
</organism>
<dbReference type="InterPro" id="IPR036291">
    <property type="entry name" value="NAD(P)-bd_dom_sf"/>
</dbReference>
<evidence type="ECO:0000256" key="13">
    <source>
        <dbReference type="ARBA" id="ARBA00048144"/>
    </source>
</evidence>
<dbReference type="EC" id="1.1.1.141" evidence="3"/>
<dbReference type="PROSITE" id="PS00061">
    <property type="entry name" value="ADH_SHORT"/>
    <property type="match status" value="1"/>
</dbReference>
<comment type="catalytic activity">
    <reaction evidence="20">
        <text>(15S)-hydroxy-(5Z,8Z,11Z,13E)-eicosatetraenoate + NAD(+) = 15-oxo-(5Z,8Z,11Z,13E)-eicosatetraenoate + NADH + H(+)</text>
        <dbReference type="Rhea" id="RHEA:23260"/>
        <dbReference type="ChEBI" id="CHEBI:15378"/>
        <dbReference type="ChEBI" id="CHEBI:57409"/>
        <dbReference type="ChEBI" id="CHEBI:57410"/>
        <dbReference type="ChEBI" id="CHEBI:57540"/>
        <dbReference type="ChEBI" id="CHEBI:57945"/>
        <dbReference type="EC" id="1.1.1.232"/>
    </reaction>
    <physiologicalReaction direction="left-to-right" evidence="20">
        <dbReference type="Rhea" id="RHEA:23261"/>
    </physiologicalReaction>
</comment>
<comment type="catalytic activity">
    <reaction evidence="14">
        <text>resolvin D1 + NAD(+) = 17-oxoresolvin D1 + NADH + H(+)</text>
        <dbReference type="Rhea" id="RHEA:50128"/>
        <dbReference type="ChEBI" id="CHEBI:15378"/>
        <dbReference type="ChEBI" id="CHEBI:57540"/>
        <dbReference type="ChEBI" id="CHEBI:57945"/>
        <dbReference type="ChEBI" id="CHEBI:132079"/>
        <dbReference type="ChEBI" id="CHEBI:132081"/>
    </reaction>
    <physiologicalReaction direction="left-to-right" evidence="14">
        <dbReference type="Rhea" id="RHEA:50129"/>
    </physiologicalReaction>
</comment>
<evidence type="ECO:0000256" key="20">
    <source>
        <dbReference type="ARBA" id="ARBA00049151"/>
    </source>
</evidence>
<evidence type="ECO:0000256" key="3">
    <source>
        <dbReference type="ARBA" id="ARBA00038968"/>
    </source>
</evidence>
<evidence type="ECO:0000256" key="10">
    <source>
        <dbReference type="ARBA" id="ARBA00047672"/>
    </source>
</evidence>
<evidence type="ECO:0000256" key="14">
    <source>
        <dbReference type="ARBA" id="ARBA00048170"/>
    </source>
</evidence>
<evidence type="ECO:0000256" key="15">
    <source>
        <dbReference type="ARBA" id="ARBA00048393"/>
    </source>
</evidence>
<comment type="catalytic activity">
    <reaction evidence="19">
        <text>resolvin D2 + NAD(+) = 16-oxoresolvin D2 + NADH + H(+)</text>
        <dbReference type="Rhea" id="RHEA:53588"/>
        <dbReference type="ChEBI" id="CHEBI:15378"/>
        <dbReference type="ChEBI" id="CHEBI:57540"/>
        <dbReference type="ChEBI" id="CHEBI:57945"/>
        <dbReference type="ChEBI" id="CHEBI:133367"/>
        <dbReference type="ChEBI" id="CHEBI:137498"/>
    </reaction>
    <physiologicalReaction direction="left-to-right" evidence="19">
        <dbReference type="Rhea" id="RHEA:53589"/>
    </physiologicalReaction>
</comment>
<dbReference type="EC" id="1.1.1.232" evidence="4"/>
<gene>
    <name evidence="23" type="ORF">ABMA27_013827</name>
</gene>
<dbReference type="InterPro" id="IPR020904">
    <property type="entry name" value="Sc_DH/Rdtase_CS"/>
</dbReference>
<comment type="catalytic activity">
    <reaction evidence="18">
        <text>prostaglandin E2 + NAD(+) = 15-oxoprostaglandin E2 + NADH + H(+)</text>
        <dbReference type="Rhea" id="RHEA:11876"/>
        <dbReference type="ChEBI" id="CHEBI:15378"/>
        <dbReference type="ChEBI" id="CHEBI:57400"/>
        <dbReference type="ChEBI" id="CHEBI:57540"/>
        <dbReference type="ChEBI" id="CHEBI:57945"/>
        <dbReference type="ChEBI" id="CHEBI:606564"/>
        <dbReference type="EC" id="1.1.1.141"/>
    </reaction>
    <physiologicalReaction direction="left-to-right" evidence="18">
        <dbReference type="Rhea" id="RHEA:11877"/>
    </physiologicalReaction>
</comment>
<evidence type="ECO:0000256" key="7">
    <source>
        <dbReference type="ARBA" id="ARBA00042026"/>
    </source>
</evidence>
<comment type="catalytic activity">
    <reaction evidence="21">
        <text>resolvin E1 + NAD(+) = 18-oxo-resolvin E1 + NADH + H(+)</text>
        <dbReference type="Rhea" id="RHEA:49244"/>
        <dbReference type="ChEBI" id="CHEBI:15378"/>
        <dbReference type="ChEBI" id="CHEBI:57540"/>
        <dbReference type="ChEBI" id="CHEBI:57945"/>
        <dbReference type="ChEBI" id="CHEBI:91000"/>
        <dbReference type="ChEBI" id="CHEBI:91001"/>
    </reaction>
    <physiologicalReaction direction="left-to-right" evidence="21">
        <dbReference type="Rhea" id="RHEA:49245"/>
    </physiologicalReaction>
</comment>
<evidence type="ECO:0000256" key="18">
    <source>
        <dbReference type="ARBA" id="ARBA00048739"/>
    </source>
</evidence>
<evidence type="ECO:0000313" key="24">
    <source>
        <dbReference type="Proteomes" id="UP001549920"/>
    </source>
</evidence>
<name>A0ABR3IBN4_LOXSC</name>
<evidence type="ECO:0000256" key="5">
    <source>
        <dbReference type="ARBA" id="ARBA00040276"/>
    </source>
</evidence>
<evidence type="ECO:0000256" key="6">
    <source>
        <dbReference type="ARBA" id="ARBA00041812"/>
    </source>
</evidence>
<proteinExistence type="inferred from homology"/>
<dbReference type="PRINTS" id="PR00080">
    <property type="entry name" value="SDRFAMILY"/>
</dbReference>
<evidence type="ECO:0000256" key="16">
    <source>
        <dbReference type="ARBA" id="ARBA00048535"/>
    </source>
</evidence>
<comment type="similarity">
    <text evidence="1 22">Belongs to the short-chain dehydrogenases/reductases (SDR) family.</text>
</comment>
<comment type="catalytic activity">
    <reaction evidence="15">
        <text>resolvin D2 + NAD(+) = 7-oxoresolvin D2 + NADH + H(+)</text>
        <dbReference type="Rhea" id="RHEA:53584"/>
        <dbReference type="ChEBI" id="CHEBI:15378"/>
        <dbReference type="ChEBI" id="CHEBI:57540"/>
        <dbReference type="ChEBI" id="CHEBI:57945"/>
        <dbReference type="ChEBI" id="CHEBI:133367"/>
        <dbReference type="ChEBI" id="CHEBI:137497"/>
    </reaction>
    <physiologicalReaction direction="left-to-right" evidence="15">
        <dbReference type="Rhea" id="RHEA:53585"/>
    </physiologicalReaction>
</comment>
<dbReference type="Pfam" id="PF00106">
    <property type="entry name" value="adh_short"/>
    <property type="match status" value="1"/>
</dbReference>
<dbReference type="Proteomes" id="UP001549920">
    <property type="component" value="Unassembled WGS sequence"/>
</dbReference>
<evidence type="ECO:0000256" key="11">
    <source>
        <dbReference type="ARBA" id="ARBA00048008"/>
    </source>
</evidence>
<dbReference type="EMBL" id="JBEUOH010000005">
    <property type="protein sequence ID" value="KAL0893669.1"/>
    <property type="molecule type" value="Genomic_DNA"/>
</dbReference>
<comment type="caution">
    <text evidence="23">The sequence shown here is derived from an EMBL/GenBank/DDBJ whole genome shotgun (WGS) entry which is preliminary data.</text>
</comment>
<evidence type="ECO:0000256" key="8">
    <source>
        <dbReference type="ARBA" id="ARBA00045705"/>
    </source>
</evidence>
<keyword evidence="2" id="KW-0560">Oxidoreductase</keyword>
<evidence type="ECO:0000256" key="9">
    <source>
        <dbReference type="ARBA" id="ARBA00047325"/>
    </source>
</evidence>
<dbReference type="PRINTS" id="PR00081">
    <property type="entry name" value="GDHRDH"/>
</dbReference>
<sequence length="280" mass="30225">MSEGKQPSHVEDKVFLVTGGAAGVGAGIVRTLLLENARYVAFLDIAVREGSVLEAELLEKFGALRAKFIKCDISDEEQLGAAFRQVFDKYRRLDVVINNAAMLSADDRAYKKIVDVNFSATINSTLNALDIMGADKGGKGGTIVNLSSLLALRPKARLPVYAATKIAVLQFSNSIGAESYYSQSQVRVLTVCLGPTDTAILQKPNISNFDKDYTKDLTARAPIRQRVESAANGIIEVINRGTSSSTWMIADDKPPVDITKNILNGFEAMSASLDINSLGF</sequence>
<evidence type="ECO:0000256" key="4">
    <source>
        <dbReference type="ARBA" id="ARBA00039060"/>
    </source>
</evidence>
<evidence type="ECO:0000256" key="17">
    <source>
        <dbReference type="ARBA" id="ARBA00048611"/>
    </source>
</evidence>
<keyword evidence="24" id="KW-1185">Reference proteome</keyword>
<evidence type="ECO:0000256" key="21">
    <source>
        <dbReference type="ARBA" id="ARBA00049188"/>
    </source>
</evidence>
<dbReference type="Gene3D" id="3.40.50.720">
    <property type="entry name" value="NAD(P)-binding Rossmann-like Domain"/>
    <property type="match status" value="1"/>
</dbReference>
<evidence type="ECO:0000313" key="23">
    <source>
        <dbReference type="EMBL" id="KAL0893669.1"/>
    </source>
</evidence>
<comment type="catalytic activity">
    <reaction evidence="10">
        <text>resolvin D1 + NAD(+) = 8-oxoresolvin D1 + NADH + H(+)</text>
        <dbReference type="Rhea" id="RHEA:50124"/>
        <dbReference type="ChEBI" id="CHEBI:15378"/>
        <dbReference type="ChEBI" id="CHEBI:57540"/>
        <dbReference type="ChEBI" id="CHEBI:57945"/>
        <dbReference type="ChEBI" id="CHEBI:132079"/>
        <dbReference type="ChEBI" id="CHEBI:132080"/>
    </reaction>
    <physiologicalReaction direction="left-to-right" evidence="10">
        <dbReference type="Rhea" id="RHEA:50125"/>
    </physiologicalReaction>
</comment>
<dbReference type="PANTHER" id="PTHR44229">
    <property type="entry name" value="15-HYDROXYPROSTAGLANDIN DEHYDROGENASE [NAD(+)]"/>
    <property type="match status" value="1"/>
</dbReference>
<evidence type="ECO:0000256" key="22">
    <source>
        <dbReference type="RuleBase" id="RU000363"/>
    </source>
</evidence>
<dbReference type="SUPFAM" id="SSF51735">
    <property type="entry name" value="NAD(P)-binding Rossmann-fold domains"/>
    <property type="match status" value="1"/>
</dbReference>
<evidence type="ECO:0000256" key="12">
    <source>
        <dbReference type="ARBA" id="ARBA00048140"/>
    </source>
</evidence>
<dbReference type="PANTHER" id="PTHR44229:SF4">
    <property type="entry name" value="15-HYDROXYPROSTAGLANDIN DEHYDROGENASE [NAD(+)]"/>
    <property type="match status" value="1"/>
</dbReference>